<dbReference type="STRING" id="1381753.V2XGM2"/>
<dbReference type="CDD" id="cd00067">
    <property type="entry name" value="GAL4"/>
    <property type="match status" value="1"/>
</dbReference>
<dbReference type="OrthoDB" id="2595934at2759"/>
<dbReference type="PROSITE" id="PS50048">
    <property type="entry name" value="ZN2_CY6_FUNGAL_2"/>
    <property type="match status" value="1"/>
</dbReference>
<dbReference type="KEGG" id="mrr:Moror_2533"/>
<comment type="subcellular location">
    <subcellularLocation>
        <location evidence="1">Nucleus</location>
    </subcellularLocation>
</comment>
<dbReference type="GO" id="GO:0000976">
    <property type="term" value="F:transcription cis-regulatory region binding"/>
    <property type="evidence" value="ECO:0007669"/>
    <property type="project" value="TreeGrafter"/>
</dbReference>
<dbReference type="GO" id="GO:0000981">
    <property type="term" value="F:DNA-binding transcription factor activity, RNA polymerase II-specific"/>
    <property type="evidence" value="ECO:0007669"/>
    <property type="project" value="InterPro"/>
</dbReference>
<dbReference type="InterPro" id="IPR051089">
    <property type="entry name" value="prtT"/>
</dbReference>
<sequence length="657" mass="73874">MAGVSRTNSNSSKRKSRVVACSNCRRQKTRCEVLEVKNQATVRCHRCKTLDLTCSYEDMDKGLFEARVTRTEDHLATEAPILSTSTSPAPSSKSTDEVILELESMFQDLKIIQPTSAKEAIPAATDTENVKTMGVEALPRRIRLWFSTFYHSCSYDRYADVFQDVNPAPDWSAPLACVRNLHPKESSSDAFRPMNGVPASGSLESLLAKDQIDRLLDTFNQQYAPFLCFNTTHASSRSPILRLICCTVVASRHHHNKNGDLRNMVINKLRTVAEEMITKILYNLQLFCSVETVKALFIMALWPQPSYGDEAVGKGDFSPHYMITCAITMARNLRLHECVDKAFALRQSEVAHPGLGEGIDTAYFADMMDRARLWTSLMNIDSLFSLEQGHQCRPANHGGRFASLFPLPNMVPSDAESCQDIRLRLLGGTVQIAANTLSSPLSSFQSKDVDVFFRRQRNSVRDLNEMHRLVAPLRVLAPCDAFYFQMLSIVCRSCQLMVYYNTLRTGRKIYENSPHPNPDFPLWYMHIKTYDLVLNFWGKDARSLAESILISILDADSALLGTAPDYLFLHVAFTATYIIGLKFVSLNGLNAITSGVECALLAKVVERLHHAAKHHPDHPAERCAHFIRGLLSLWEHRDVLFRPSDEDDMPILNLSGT</sequence>
<evidence type="ECO:0000256" key="2">
    <source>
        <dbReference type="ARBA" id="ARBA00023015"/>
    </source>
</evidence>
<dbReference type="PROSITE" id="PS00463">
    <property type="entry name" value="ZN2_CY6_FUNGAL_1"/>
    <property type="match status" value="1"/>
</dbReference>
<dbReference type="SMART" id="SM00066">
    <property type="entry name" value="GAL4"/>
    <property type="match status" value="1"/>
</dbReference>
<reference evidence="7 8" key="1">
    <citation type="journal article" date="2014" name="BMC Genomics">
        <title>Genome and secretome analysis of the hemibiotrophic fungal pathogen, Moniliophthora roreri, which causes frosty pod rot disease of cacao: mechanisms of the biotrophic and necrotrophic phases.</title>
        <authorList>
            <person name="Meinhardt L.W."/>
            <person name="Costa G.G.L."/>
            <person name="Thomazella D.P.T."/>
            <person name="Teixeira P.J.P.L."/>
            <person name="Carazzolle M.F."/>
            <person name="Schuster S.C."/>
            <person name="Carlson J.E."/>
            <person name="Guiltinan M.J."/>
            <person name="Mieczkowski P."/>
            <person name="Farmer A."/>
            <person name="Ramaraj T."/>
            <person name="Crozier J."/>
            <person name="Davis R.E."/>
            <person name="Shao J."/>
            <person name="Melnick R.L."/>
            <person name="Pereira G.A.G."/>
            <person name="Bailey B.A."/>
        </authorList>
    </citation>
    <scope>NUCLEOTIDE SEQUENCE [LARGE SCALE GENOMIC DNA]</scope>
    <source>
        <strain evidence="7 8">MCA 2997</strain>
    </source>
</reference>
<accession>V2XGM2</accession>
<name>V2XGM2_MONRO</name>
<gene>
    <name evidence="7" type="ORF">Moror_2533</name>
</gene>
<dbReference type="AlphaFoldDB" id="V2XGM2"/>
<evidence type="ECO:0000256" key="5">
    <source>
        <dbReference type="ARBA" id="ARBA00023242"/>
    </source>
</evidence>
<keyword evidence="2" id="KW-0805">Transcription regulation</keyword>
<dbReference type="Proteomes" id="UP000017559">
    <property type="component" value="Unassembled WGS sequence"/>
</dbReference>
<dbReference type="InterPro" id="IPR036864">
    <property type="entry name" value="Zn2-C6_fun-type_DNA-bd_sf"/>
</dbReference>
<dbReference type="PANTHER" id="PTHR31845:SF17">
    <property type="entry name" value="ZN(II)2CYS6 TRANSCRIPTION FACTOR (EUROFUNG)"/>
    <property type="match status" value="1"/>
</dbReference>
<dbReference type="CDD" id="cd12148">
    <property type="entry name" value="fungal_TF_MHR"/>
    <property type="match status" value="1"/>
</dbReference>
<dbReference type="PANTHER" id="PTHR31845">
    <property type="entry name" value="FINGER DOMAIN PROTEIN, PUTATIVE-RELATED"/>
    <property type="match status" value="1"/>
</dbReference>
<evidence type="ECO:0000313" key="8">
    <source>
        <dbReference type="Proteomes" id="UP000017559"/>
    </source>
</evidence>
<dbReference type="EMBL" id="AWSO01000333">
    <property type="protein sequence ID" value="ESK91615.1"/>
    <property type="molecule type" value="Genomic_DNA"/>
</dbReference>
<evidence type="ECO:0000256" key="1">
    <source>
        <dbReference type="ARBA" id="ARBA00004123"/>
    </source>
</evidence>
<keyword evidence="4" id="KW-0804">Transcription</keyword>
<keyword evidence="5" id="KW-0539">Nucleus</keyword>
<dbReference type="HOGENOM" id="CLU_026728_0_0_1"/>
<evidence type="ECO:0000259" key="6">
    <source>
        <dbReference type="PROSITE" id="PS50048"/>
    </source>
</evidence>
<dbReference type="GO" id="GO:0005634">
    <property type="term" value="C:nucleus"/>
    <property type="evidence" value="ECO:0007669"/>
    <property type="project" value="UniProtKB-SubCell"/>
</dbReference>
<protein>
    <recommendedName>
        <fullName evidence="6">Zn(2)-C6 fungal-type domain-containing protein</fullName>
    </recommendedName>
</protein>
<dbReference type="GO" id="GO:0008270">
    <property type="term" value="F:zinc ion binding"/>
    <property type="evidence" value="ECO:0007669"/>
    <property type="project" value="InterPro"/>
</dbReference>
<dbReference type="Gene3D" id="4.10.240.10">
    <property type="entry name" value="Zn(2)-C6 fungal-type DNA-binding domain"/>
    <property type="match status" value="1"/>
</dbReference>
<dbReference type="InterPro" id="IPR001138">
    <property type="entry name" value="Zn2Cys6_DnaBD"/>
</dbReference>
<keyword evidence="8" id="KW-1185">Reference proteome</keyword>
<proteinExistence type="predicted"/>
<evidence type="ECO:0000313" key="7">
    <source>
        <dbReference type="EMBL" id="ESK91615.1"/>
    </source>
</evidence>
<organism evidence="7 8">
    <name type="scientific">Moniliophthora roreri (strain MCA 2997)</name>
    <name type="common">Cocoa frosty pod rot fungus</name>
    <name type="synonym">Crinipellis roreri</name>
    <dbReference type="NCBI Taxonomy" id="1381753"/>
    <lineage>
        <taxon>Eukaryota</taxon>
        <taxon>Fungi</taxon>
        <taxon>Dikarya</taxon>
        <taxon>Basidiomycota</taxon>
        <taxon>Agaricomycotina</taxon>
        <taxon>Agaricomycetes</taxon>
        <taxon>Agaricomycetidae</taxon>
        <taxon>Agaricales</taxon>
        <taxon>Marasmiineae</taxon>
        <taxon>Marasmiaceae</taxon>
        <taxon>Moniliophthora</taxon>
    </lineage>
</organism>
<evidence type="ECO:0000256" key="3">
    <source>
        <dbReference type="ARBA" id="ARBA00023125"/>
    </source>
</evidence>
<feature type="domain" description="Zn(2)-C6 fungal-type" evidence="6">
    <location>
        <begin position="20"/>
        <end position="56"/>
    </location>
</feature>
<evidence type="ECO:0000256" key="4">
    <source>
        <dbReference type="ARBA" id="ARBA00023163"/>
    </source>
</evidence>
<dbReference type="SUPFAM" id="SSF57701">
    <property type="entry name" value="Zn2/Cys6 DNA-binding domain"/>
    <property type="match status" value="1"/>
</dbReference>
<comment type="caution">
    <text evidence="7">The sequence shown here is derived from an EMBL/GenBank/DDBJ whole genome shotgun (WGS) entry which is preliminary data.</text>
</comment>
<keyword evidence="3" id="KW-0238">DNA-binding</keyword>
<dbReference type="Pfam" id="PF00172">
    <property type="entry name" value="Zn_clus"/>
    <property type="match status" value="1"/>
</dbReference>